<dbReference type="AlphaFoldDB" id="A0A150XFZ7"/>
<evidence type="ECO:0000256" key="4">
    <source>
        <dbReference type="ARBA" id="ARBA00017504"/>
    </source>
</evidence>
<dbReference type="GO" id="GO:0070818">
    <property type="term" value="F:protoporphyrinogen oxidase activity"/>
    <property type="evidence" value="ECO:0007669"/>
    <property type="project" value="UniProtKB-UniRule"/>
</dbReference>
<dbReference type="STRING" id="333140.AWW68_02410"/>
<feature type="transmembrane region" description="Helical" evidence="14">
    <location>
        <begin position="85"/>
        <end position="105"/>
    </location>
</feature>
<evidence type="ECO:0000256" key="13">
    <source>
        <dbReference type="ARBA" id="ARBA00048390"/>
    </source>
</evidence>
<proteinExistence type="inferred from homology"/>
<dbReference type="PANTHER" id="PTHR40255">
    <property type="entry name" value="UPF0093 MEMBRANE PROTEIN SLR1790"/>
    <property type="match status" value="1"/>
</dbReference>
<dbReference type="Pfam" id="PF03653">
    <property type="entry name" value="UPF0093"/>
    <property type="match status" value="1"/>
</dbReference>
<comment type="pathway">
    <text evidence="2 14 15">Porphyrin-containing compound metabolism; protoporphyrin-IX biosynthesis; protoporphyrin-IX from protoporphyrinogen-IX: step 1/1.</text>
</comment>
<dbReference type="GO" id="GO:0005886">
    <property type="term" value="C:plasma membrane"/>
    <property type="evidence" value="ECO:0007669"/>
    <property type="project" value="UniProtKB-SubCell"/>
</dbReference>
<gene>
    <name evidence="16" type="ORF">AWW68_02410</name>
</gene>
<feature type="binding site" description="axial binding residue" evidence="14">
    <location>
        <position position="10"/>
    </location>
    <ligand>
        <name>heme</name>
        <dbReference type="ChEBI" id="CHEBI:30413"/>
    </ligand>
    <ligandPart>
        <name>Fe</name>
        <dbReference type="ChEBI" id="CHEBI:18248"/>
    </ligandPart>
</feature>
<evidence type="ECO:0000256" key="14">
    <source>
        <dbReference type="HAMAP-Rule" id="MF_02239"/>
    </source>
</evidence>
<keyword evidence="17" id="KW-1185">Reference proteome</keyword>
<evidence type="ECO:0000256" key="9">
    <source>
        <dbReference type="ARBA" id="ARBA00022989"/>
    </source>
</evidence>
<organism evidence="16 17">
    <name type="scientific">Roseivirga spongicola</name>
    <dbReference type="NCBI Taxonomy" id="333140"/>
    <lineage>
        <taxon>Bacteria</taxon>
        <taxon>Pseudomonadati</taxon>
        <taxon>Bacteroidota</taxon>
        <taxon>Cytophagia</taxon>
        <taxon>Cytophagales</taxon>
        <taxon>Roseivirgaceae</taxon>
        <taxon>Roseivirga</taxon>
    </lineage>
</organism>
<feature type="transmembrane region" description="Helical" evidence="14">
    <location>
        <begin position="56"/>
        <end position="79"/>
    </location>
</feature>
<keyword evidence="5 14" id="KW-1003">Cell membrane</keyword>
<evidence type="ECO:0000256" key="10">
    <source>
        <dbReference type="ARBA" id="ARBA00023002"/>
    </source>
</evidence>
<evidence type="ECO:0000256" key="11">
    <source>
        <dbReference type="ARBA" id="ARBA00023004"/>
    </source>
</evidence>
<keyword evidence="11 14" id="KW-0408">Iron</keyword>
<protein>
    <recommendedName>
        <fullName evidence="4 14">Protoporphyrinogen IX oxidase</fullName>
        <shortName evidence="14">PPO</shortName>
        <ecNumber evidence="14 15">1.3.99.-</ecNumber>
    </recommendedName>
</protein>
<dbReference type="GO" id="GO:0006782">
    <property type="term" value="P:protoporphyrinogen IX biosynthetic process"/>
    <property type="evidence" value="ECO:0007669"/>
    <property type="project" value="UniProtKB-UniRule"/>
</dbReference>
<feature type="binding site" description="axial binding residue" evidence="14">
    <location>
        <position position="91"/>
    </location>
    <ligand>
        <name>heme</name>
        <dbReference type="ChEBI" id="CHEBI:30413"/>
    </ligand>
    <ligandPart>
        <name>Fe</name>
        <dbReference type="ChEBI" id="CHEBI:18248"/>
    </ligandPart>
</feature>
<keyword evidence="8 14" id="KW-0479">Metal-binding</keyword>
<evidence type="ECO:0000256" key="3">
    <source>
        <dbReference type="ARBA" id="ARBA00006501"/>
    </source>
</evidence>
<feature type="transmembrane region" description="Helical" evidence="14">
    <location>
        <begin position="126"/>
        <end position="144"/>
    </location>
</feature>
<keyword evidence="12 14" id="KW-0472">Membrane</keyword>
<evidence type="ECO:0000256" key="1">
    <source>
        <dbReference type="ARBA" id="ARBA00004651"/>
    </source>
</evidence>
<evidence type="ECO:0000313" key="16">
    <source>
        <dbReference type="EMBL" id="KYG77645.1"/>
    </source>
</evidence>
<evidence type="ECO:0000256" key="2">
    <source>
        <dbReference type="ARBA" id="ARBA00005073"/>
    </source>
</evidence>
<comment type="subunit">
    <text evidence="14">Homodimer.</text>
</comment>
<name>A0A150XFZ7_9BACT</name>
<dbReference type="OrthoDB" id="9800824at2"/>
<keyword evidence="9 14" id="KW-1133">Transmembrane helix</keyword>
<comment type="cofactor">
    <cofactor evidence="14 15">
        <name>heme b</name>
        <dbReference type="ChEBI" id="CHEBI:60344"/>
    </cofactor>
    <text evidence="14 15">Binds 1 heme b (iron(II)-protoporphyrin IX) group per subunit.</text>
</comment>
<evidence type="ECO:0000256" key="15">
    <source>
        <dbReference type="PIRNR" id="PIRNR004638"/>
    </source>
</evidence>
<dbReference type="PIRSF" id="PIRSF004638">
    <property type="entry name" value="UCP004638"/>
    <property type="match status" value="1"/>
</dbReference>
<comment type="function">
    <text evidence="14 15">Catalyzes the oxidation of protoporphyrinogen IX to protoporphyrin IX.</text>
</comment>
<keyword evidence="10 14" id="KW-0560">Oxidoreductase</keyword>
<dbReference type="RefSeq" id="WP_068216209.1">
    <property type="nucleotide sequence ID" value="NZ_LRPC01000001.1"/>
</dbReference>
<evidence type="ECO:0000256" key="12">
    <source>
        <dbReference type="ARBA" id="ARBA00023136"/>
    </source>
</evidence>
<keyword evidence="7 14" id="KW-0812">Transmembrane</keyword>
<keyword evidence="6 14" id="KW-0349">Heme</keyword>
<sequence>MANLYIKSLHIIFIVTWFAGLFYIVRLFVYQTEALEKPEPERSILSKQLALMAKKLWLIIAWPSAIITLILGTTMIIQYPDMLKLPFMHIKLSFVVLLYVYQLYCHKIYKELQQGVARLSSIRLRIFNEVATIILISVVFLIVLKNQLDWIKGTLGFVGVTVVLMIAVQAYKKIRERKE</sequence>
<reference evidence="16 17" key="1">
    <citation type="submission" date="2016-01" db="EMBL/GenBank/DDBJ databases">
        <title>Genome sequencing of Roseivirga spongicola UST030701-084.</title>
        <authorList>
            <person name="Selvaratnam C."/>
            <person name="Thevarajoo S."/>
            <person name="Goh K.M."/>
            <person name="Ee R."/>
            <person name="Chan K.-G."/>
            <person name="Chong C.S."/>
        </authorList>
    </citation>
    <scope>NUCLEOTIDE SEQUENCE [LARGE SCALE GENOMIC DNA]</scope>
    <source>
        <strain evidence="16 17">UST030701-084</strain>
    </source>
</reference>
<evidence type="ECO:0000256" key="6">
    <source>
        <dbReference type="ARBA" id="ARBA00022617"/>
    </source>
</evidence>
<evidence type="ECO:0000256" key="8">
    <source>
        <dbReference type="ARBA" id="ARBA00022723"/>
    </source>
</evidence>
<dbReference type="HAMAP" id="MF_02239">
    <property type="entry name" value="HemJ"/>
    <property type="match status" value="1"/>
</dbReference>
<dbReference type="EMBL" id="LRPC01000001">
    <property type="protein sequence ID" value="KYG77645.1"/>
    <property type="molecule type" value="Genomic_DNA"/>
</dbReference>
<dbReference type="PANTHER" id="PTHR40255:SF1">
    <property type="entry name" value="PROTOPORPHYRINOGEN IX OXIDASE"/>
    <property type="match status" value="1"/>
</dbReference>
<dbReference type="UniPathway" id="UPA00251">
    <property type="reaction ID" value="UER00324"/>
</dbReference>
<accession>A0A150XFZ7</accession>
<feature type="transmembrane region" description="Helical" evidence="14">
    <location>
        <begin position="150"/>
        <end position="171"/>
    </location>
</feature>
<comment type="catalytic activity">
    <reaction evidence="13 14 15">
        <text>protoporphyrinogen IX + 3 A = protoporphyrin IX + 3 AH2</text>
        <dbReference type="Rhea" id="RHEA:62000"/>
        <dbReference type="ChEBI" id="CHEBI:13193"/>
        <dbReference type="ChEBI" id="CHEBI:17499"/>
        <dbReference type="ChEBI" id="CHEBI:57306"/>
        <dbReference type="ChEBI" id="CHEBI:57307"/>
    </reaction>
</comment>
<dbReference type="Proteomes" id="UP000075606">
    <property type="component" value="Unassembled WGS sequence"/>
</dbReference>
<evidence type="ECO:0000313" key="17">
    <source>
        <dbReference type="Proteomes" id="UP000075606"/>
    </source>
</evidence>
<evidence type="ECO:0000256" key="5">
    <source>
        <dbReference type="ARBA" id="ARBA00022475"/>
    </source>
</evidence>
<comment type="subcellular location">
    <subcellularLocation>
        <location evidence="1 14">Cell membrane</location>
        <topology evidence="1 14">Multi-pass membrane protein</topology>
    </subcellularLocation>
</comment>
<evidence type="ECO:0000256" key="7">
    <source>
        <dbReference type="ARBA" id="ARBA00022692"/>
    </source>
</evidence>
<comment type="similarity">
    <text evidence="3 14 15">Belongs to the HemJ family.</text>
</comment>
<dbReference type="GO" id="GO:0046872">
    <property type="term" value="F:metal ion binding"/>
    <property type="evidence" value="ECO:0007669"/>
    <property type="project" value="UniProtKB-UniRule"/>
</dbReference>
<dbReference type="InterPro" id="IPR005265">
    <property type="entry name" value="HemJ-like"/>
</dbReference>
<feature type="transmembrane region" description="Helical" evidence="14">
    <location>
        <begin position="6"/>
        <end position="29"/>
    </location>
</feature>
<comment type="caution">
    <text evidence="16">The sequence shown here is derived from an EMBL/GenBank/DDBJ whole genome shotgun (WGS) entry which is preliminary data.</text>
</comment>
<dbReference type="EC" id="1.3.99.-" evidence="14 15"/>